<dbReference type="InterPro" id="IPR008978">
    <property type="entry name" value="HSP20-like_chaperone"/>
</dbReference>
<accession>A0ABP8DVC5</accession>
<feature type="domain" description="SHSP" evidence="3">
    <location>
        <begin position="16"/>
        <end position="128"/>
    </location>
</feature>
<comment type="caution">
    <text evidence="4">The sequence shown here is derived from an EMBL/GenBank/DDBJ whole genome shotgun (WGS) entry which is preliminary data.</text>
</comment>
<dbReference type="Pfam" id="PF00011">
    <property type="entry name" value="HSP20"/>
    <property type="match status" value="1"/>
</dbReference>
<gene>
    <name evidence="4" type="ORF">GCM10022255_112170</name>
</gene>
<dbReference type="CDD" id="cd06464">
    <property type="entry name" value="ACD_sHsps-like"/>
    <property type="match status" value="1"/>
</dbReference>
<dbReference type="RefSeq" id="WP_345143927.1">
    <property type="nucleotide sequence ID" value="NZ_BAABAT010000082.1"/>
</dbReference>
<dbReference type="EMBL" id="BAABAT010000082">
    <property type="protein sequence ID" value="GAA4263854.1"/>
    <property type="molecule type" value="Genomic_DNA"/>
</dbReference>
<evidence type="ECO:0000259" key="3">
    <source>
        <dbReference type="PROSITE" id="PS01031"/>
    </source>
</evidence>
<dbReference type="InterPro" id="IPR002068">
    <property type="entry name" value="A-crystallin/Hsp20_dom"/>
</dbReference>
<dbReference type="PROSITE" id="PS01031">
    <property type="entry name" value="SHSP"/>
    <property type="match status" value="1"/>
</dbReference>
<protein>
    <submittedName>
        <fullName evidence="4">Hsp20/alpha crystallin family protein</fullName>
    </submittedName>
</protein>
<dbReference type="PANTHER" id="PTHR11527">
    <property type="entry name" value="HEAT-SHOCK PROTEIN 20 FAMILY MEMBER"/>
    <property type="match status" value="1"/>
</dbReference>
<comment type="similarity">
    <text evidence="1 2">Belongs to the small heat shock protein (HSP20) family.</text>
</comment>
<dbReference type="SUPFAM" id="SSF49764">
    <property type="entry name" value="HSP20-like chaperones"/>
    <property type="match status" value="1"/>
</dbReference>
<reference evidence="5" key="1">
    <citation type="journal article" date="2019" name="Int. J. Syst. Evol. Microbiol.">
        <title>The Global Catalogue of Microorganisms (GCM) 10K type strain sequencing project: providing services to taxonomists for standard genome sequencing and annotation.</title>
        <authorList>
            <consortium name="The Broad Institute Genomics Platform"/>
            <consortium name="The Broad Institute Genome Sequencing Center for Infectious Disease"/>
            <person name="Wu L."/>
            <person name="Ma J."/>
        </authorList>
    </citation>
    <scope>NUCLEOTIDE SEQUENCE [LARGE SCALE GENOMIC DNA]</scope>
    <source>
        <strain evidence="5">JCM 17441</strain>
    </source>
</reference>
<keyword evidence="5" id="KW-1185">Reference proteome</keyword>
<name>A0ABP8DVC5_9ACTN</name>
<evidence type="ECO:0000313" key="4">
    <source>
        <dbReference type="EMBL" id="GAA4263854.1"/>
    </source>
</evidence>
<organism evidence="4 5">
    <name type="scientific">Dactylosporangium darangshiense</name>
    <dbReference type="NCBI Taxonomy" id="579108"/>
    <lineage>
        <taxon>Bacteria</taxon>
        <taxon>Bacillati</taxon>
        <taxon>Actinomycetota</taxon>
        <taxon>Actinomycetes</taxon>
        <taxon>Micromonosporales</taxon>
        <taxon>Micromonosporaceae</taxon>
        <taxon>Dactylosporangium</taxon>
    </lineage>
</organism>
<evidence type="ECO:0000313" key="5">
    <source>
        <dbReference type="Proteomes" id="UP001500620"/>
    </source>
</evidence>
<evidence type="ECO:0000256" key="1">
    <source>
        <dbReference type="PROSITE-ProRule" id="PRU00285"/>
    </source>
</evidence>
<dbReference type="Proteomes" id="UP001500620">
    <property type="component" value="Unassembled WGS sequence"/>
</dbReference>
<evidence type="ECO:0000256" key="2">
    <source>
        <dbReference type="RuleBase" id="RU003616"/>
    </source>
</evidence>
<dbReference type="Gene3D" id="2.60.40.790">
    <property type="match status" value="1"/>
</dbReference>
<proteinExistence type="inferred from homology"/>
<sequence length="135" mass="14994">MSTATRLFPLDLAQLPSMLFGAPAFRVEEYTDGNTYVIRAEVPGVDPAKDIKVSEFGDRLQIRVERTEERVDKARSEFHYGSFARTVHLPLTTDEESITVAYTDGILEIRVPLAGKVAPGREIPVQTTRATAKSK</sequence>
<dbReference type="InterPro" id="IPR031107">
    <property type="entry name" value="Small_HSP"/>
</dbReference>